<evidence type="ECO:0000313" key="3">
    <source>
        <dbReference type="EMBL" id="GAJ28354.1"/>
    </source>
</evidence>
<comment type="caution">
    <text evidence="3">The sequence shown here is derived from an EMBL/GenBank/DDBJ whole genome shotgun (WGS) entry which is preliminary data.</text>
</comment>
<protein>
    <submittedName>
        <fullName evidence="3">Glycosyl transferase</fullName>
    </submittedName>
</protein>
<dbReference type="GO" id="GO:0016758">
    <property type="term" value="F:hexosyltransferase activity"/>
    <property type="evidence" value="ECO:0007669"/>
    <property type="project" value="TreeGrafter"/>
</dbReference>
<dbReference type="RefSeq" id="WP_042056814.1">
    <property type="nucleotide sequence ID" value="NZ_BAND01000020.1"/>
</dbReference>
<evidence type="ECO:0000313" key="4">
    <source>
        <dbReference type="Proteomes" id="UP000019760"/>
    </source>
</evidence>
<dbReference type="Pfam" id="PF03808">
    <property type="entry name" value="Glyco_tran_WecG"/>
    <property type="match status" value="1"/>
</dbReference>
<dbReference type="CDD" id="cd06533">
    <property type="entry name" value="Glyco_transf_WecG_TagA"/>
    <property type="match status" value="1"/>
</dbReference>
<accession>A0A023D2R3</accession>
<dbReference type="PANTHER" id="PTHR34136">
    <property type="match status" value="1"/>
</dbReference>
<name>A0A023D2R3_ACIMT</name>
<reference evidence="4" key="1">
    <citation type="journal article" date="2014" name="FEMS Microbiol. Lett.">
        <title>Draft Genomic DNA Sequence of the Facultatively Methylotrophic Bacterium Acidomonas methanolica type strain MB58.</title>
        <authorList>
            <person name="Higashiura N."/>
            <person name="Hadano H."/>
            <person name="Hirakawa H."/>
            <person name="Matsutani M."/>
            <person name="Takabe S."/>
            <person name="Matsushita K."/>
            <person name="Azuma Y."/>
        </authorList>
    </citation>
    <scope>NUCLEOTIDE SEQUENCE [LARGE SCALE GENOMIC DNA]</scope>
    <source>
        <strain evidence="4">MB58</strain>
    </source>
</reference>
<dbReference type="Proteomes" id="UP000019760">
    <property type="component" value="Unassembled WGS sequence"/>
</dbReference>
<sequence length="271" mass="30131">MLSDALTGIPPSDSRGWDSLHVMGMRLLDIPRPDLVARVVRDARRGARTLIVNANAHCMVLAQKNPWLPQLFERADIAFCDGAGVQLASLFLCGRIPHRTTPPEWIGDVLAQLGAAGSIFWLGGTQEAVSTAARTYNQKYGSPIAGIQHGFFDATTGSEDSEAVIEAIIAAKPTFLLVNMGMPRQERWLWDNWDRLPDTIAITAGALVDHAAGAVRRPPRWVANLGLEWLVRLVREPRRLWRRYLLGLPVFGLHVLRWKGREFFSGRAKRG</sequence>
<keyword evidence="1" id="KW-0328">Glycosyltransferase</keyword>
<dbReference type="AlphaFoldDB" id="A0A023D2R3"/>
<evidence type="ECO:0000256" key="1">
    <source>
        <dbReference type="ARBA" id="ARBA00022676"/>
    </source>
</evidence>
<gene>
    <name evidence="3" type="ORF">Amme_020_023</name>
</gene>
<dbReference type="EMBL" id="BAND01000020">
    <property type="protein sequence ID" value="GAJ28354.1"/>
    <property type="molecule type" value="Genomic_DNA"/>
</dbReference>
<dbReference type="OrthoDB" id="9771846at2"/>
<evidence type="ECO:0000256" key="2">
    <source>
        <dbReference type="ARBA" id="ARBA00022679"/>
    </source>
</evidence>
<dbReference type="NCBIfam" id="TIGR00696">
    <property type="entry name" value="wecG_tagA_cpsF"/>
    <property type="match status" value="1"/>
</dbReference>
<keyword evidence="4" id="KW-1185">Reference proteome</keyword>
<dbReference type="PANTHER" id="PTHR34136:SF1">
    <property type="entry name" value="UDP-N-ACETYL-D-MANNOSAMINURONIC ACID TRANSFERASE"/>
    <property type="match status" value="1"/>
</dbReference>
<proteinExistence type="predicted"/>
<reference evidence="3 4" key="2">
    <citation type="journal article" date="2014" name="FEMS Microbiol. Lett.">
        <title>Draft genomic DNA sequence of the facultatively methylotrophic bacterium Acidomonas methanolica type strain MB58.</title>
        <authorList>
            <person name="Higashiura N."/>
            <person name="Hadano H."/>
            <person name="Hirakawa H."/>
            <person name="Matsutani M."/>
            <person name="Takabe S."/>
            <person name="Matsushita K."/>
            <person name="Azuma Y."/>
        </authorList>
    </citation>
    <scope>NUCLEOTIDE SEQUENCE [LARGE SCALE GENOMIC DNA]</scope>
    <source>
        <strain evidence="3 4">MB58</strain>
    </source>
</reference>
<dbReference type="InterPro" id="IPR004629">
    <property type="entry name" value="WecG_TagA_CpsF"/>
</dbReference>
<keyword evidence="2 3" id="KW-0808">Transferase</keyword>
<organism evidence="3 4">
    <name type="scientific">Acidomonas methanolica NBRC 104435</name>
    <dbReference type="NCBI Taxonomy" id="1231351"/>
    <lineage>
        <taxon>Bacteria</taxon>
        <taxon>Pseudomonadati</taxon>
        <taxon>Pseudomonadota</taxon>
        <taxon>Alphaproteobacteria</taxon>
        <taxon>Acetobacterales</taxon>
        <taxon>Acetobacteraceae</taxon>
        <taxon>Acidomonas</taxon>
    </lineage>
</organism>